<dbReference type="GO" id="GO:0016020">
    <property type="term" value="C:membrane"/>
    <property type="evidence" value="ECO:0007669"/>
    <property type="project" value="UniProtKB-SubCell"/>
</dbReference>
<dbReference type="Pfam" id="PF13903">
    <property type="entry name" value="Claudin_2"/>
    <property type="match status" value="1"/>
</dbReference>
<feature type="transmembrane region" description="Helical" evidence="5">
    <location>
        <begin position="94"/>
        <end position="116"/>
    </location>
</feature>
<feature type="transmembrane region" description="Helical" evidence="5">
    <location>
        <begin position="171"/>
        <end position="192"/>
    </location>
</feature>
<evidence type="ECO:0000256" key="3">
    <source>
        <dbReference type="ARBA" id="ARBA00022989"/>
    </source>
</evidence>
<dbReference type="AlphaFoldDB" id="A0ABD0J5I7"/>
<comment type="subcellular location">
    <subcellularLocation>
        <location evidence="1">Membrane</location>
        <topology evidence="1">Multi-pass membrane protein</topology>
    </subcellularLocation>
</comment>
<keyword evidence="2 5" id="KW-0812">Transmembrane</keyword>
<keyword evidence="7" id="KW-1185">Reference proteome</keyword>
<keyword evidence="4 5" id="KW-0472">Membrane</keyword>
<feature type="transmembrane region" description="Helical" evidence="5">
    <location>
        <begin position="128"/>
        <end position="151"/>
    </location>
</feature>
<dbReference type="InterPro" id="IPR004031">
    <property type="entry name" value="PMP22/EMP/MP20/Claudin"/>
</dbReference>
<accession>A0ABD0J5I7</accession>
<keyword evidence="3 5" id="KW-1133">Transmembrane helix</keyword>
<dbReference type="PANTHER" id="PTHR21284">
    <property type="entry name" value="EG:80H7.2 PROTEIN"/>
    <property type="match status" value="1"/>
</dbReference>
<reference evidence="6 7" key="1">
    <citation type="journal article" date="2023" name="Sci. Data">
        <title>Genome assembly of the Korean intertidal mud-creeper Batillaria attramentaria.</title>
        <authorList>
            <person name="Patra A.K."/>
            <person name="Ho P.T."/>
            <person name="Jun S."/>
            <person name="Lee S.J."/>
            <person name="Kim Y."/>
            <person name="Won Y.J."/>
        </authorList>
    </citation>
    <scope>NUCLEOTIDE SEQUENCE [LARGE SCALE GENOMIC DNA]</scope>
    <source>
        <strain evidence="6">Wonlab-2016</strain>
    </source>
</reference>
<dbReference type="PANTHER" id="PTHR21284:SF12">
    <property type="entry name" value="EG:80H7.2 PROTEIN"/>
    <property type="match status" value="1"/>
</dbReference>
<evidence type="ECO:0000313" key="6">
    <source>
        <dbReference type="EMBL" id="KAK7461542.1"/>
    </source>
</evidence>
<evidence type="ECO:0000256" key="5">
    <source>
        <dbReference type="SAM" id="Phobius"/>
    </source>
</evidence>
<protein>
    <submittedName>
        <fullName evidence="6">Uncharacterized protein</fullName>
    </submittedName>
</protein>
<sequence length="230" mass="26534">MALRRKVLAIAAFAFCIAAMGFIIASFASPFWVESDKKVNPSGFERMGLWEACFRNYYPTIRPITTKRYNGCWPALSYELKDLYDHFYPAWMRAIQAMMCLSMLQEVAAVILNVIYLIHCFSFEKEQFLVLIAAILNFISAFFCTISSIMFGVQVESDRQWLPQPDSNFLSWAYGFCILGALLALFSGMCALTDYFRLRVEKERDGMDRGYPGAVVYAPREYSRPPNYRY</sequence>
<dbReference type="Proteomes" id="UP001519460">
    <property type="component" value="Unassembled WGS sequence"/>
</dbReference>
<evidence type="ECO:0000313" key="7">
    <source>
        <dbReference type="Proteomes" id="UP001519460"/>
    </source>
</evidence>
<comment type="caution">
    <text evidence="6">The sequence shown here is derived from an EMBL/GenBank/DDBJ whole genome shotgun (WGS) entry which is preliminary data.</text>
</comment>
<dbReference type="Gene3D" id="1.20.140.150">
    <property type="match status" value="1"/>
</dbReference>
<name>A0ABD0J5I7_9CAEN</name>
<gene>
    <name evidence="6" type="ORF">BaRGS_00038688</name>
</gene>
<evidence type="ECO:0000256" key="4">
    <source>
        <dbReference type="ARBA" id="ARBA00023136"/>
    </source>
</evidence>
<proteinExistence type="predicted"/>
<organism evidence="6 7">
    <name type="scientific">Batillaria attramentaria</name>
    <dbReference type="NCBI Taxonomy" id="370345"/>
    <lineage>
        <taxon>Eukaryota</taxon>
        <taxon>Metazoa</taxon>
        <taxon>Spiralia</taxon>
        <taxon>Lophotrochozoa</taxon>
        <taxon>Mollusca</taxon>
        <taxon>Gastropoda</taxon>
        <taxon>Caenogastropoda</taxon>
        <taxon>Sorbeoconcha</taxon>
        <taxon>Cerithioidea</taxon>
        <taxon>Batillariidae</taxon>
        <taxon>Batillaria</taxon>
    </lineage>
</organism>
<evidence type="ECO:0000256" key="1">
    <source>
        <dbReference type="ARBA" id="ARBA00004141"/>
    </source>
</evidence>
<feature type="transmembrane region" description="Helical" evidence="5">
    <location>
        <begin position="7"/>
        <end position="33"/>
    </location>
</feature>
<dbReference type="EMBL" id="JACVVK020000636">
    <property type="protein sequence ID" value="KAK7461542.1"/>
    <property type="molecule type" value="Genomic_DNA"/>
</dbReference>
<evidence type="ECO:0000256" key="2">
    <source>
        <dbReference type="ARBA" id="ARBA00022692"/>
    </source>
</evidence>